<protein>
    <recommendedName>
        <fullName evidence="1">BRCT domain-containing protein</fullName>
    </recommendedName>
</protein>
<evidence type="ECO:0000313" key="2">
    <source>
        <dbReference type="EMBL" id="KAK5045095.1"/>
    </source>
</evidence>
<dbReference type="Gene3D" id="3.40.50.10190">
    <property type="entry name" value="BRCT domain"/>
    <property type="match status" value="1"/>
</dbReference>
<accession>A0AAV9MUF1</accession>
<gene>
    <name evidence="2" type="ORF">LTR84_010243</name>
</gene>
<keyword evidence="3" id="KW-1185">Reference proteome</keyword>
<dbReference type="InterPro" id="IPR036420">
    <property type="entry name" value="BRCT_dom_sf"/>
</dbReference>
<organism evidence="2 3">
    <name type="scientific">Exophiala bonariae</name>
    <dbReference type="NCBI Taxonomy" id="1690606"/>
    <lineage>
        <taxon>Eukaryota</taxon>
        <taxon>Fungi</taxon>
        <taxon>Dikarya</taxon>
        <taxon>Ascomycota</taxon>
        <taxon>Pezizomycotina</taxon>
        <taxon>Eurotiomycetes</taxon>
        <taxon>Chaetothyriomycetidae</taxon>
        <taxon>Chaetothyriales</taxon>
        <taxon>Herpotrichiellaceae</taxon>
        <taxon>Exophiala</taxon>
    </lineage>
</organism>
<reference evidence="2 3" key="1">
    <citation type="submission" date="2023-08" db="EMBL/GenBank/DDBJ databases">
        <title>Black Yeasts Isolated from many extreme environments.</title>
        <authorList>
            <person name="Coleine C."/>
            <person name="Stajich J.E."/>
            <person name="Selbmann L."/>
        </authorList>
    </citation>
    <scope>NUCLEOTIDE SEQUENCE [LARGE SCALE GENOMIC DNA]</scope>
    <source>
        <strain evidence="2 3">CCFEE 5792</strain>
    </source>
</reference>
<dbReference type="RefSeq" id="XP_064700734.1">
    <property type="nucleotide sequence ID" value="XM_064853780.1"/>
</dbReference>
<sequence length="67" mass="7386">MGRTFTRINLASTGDFPPHKNDKIKGWVEHNGGTFSKEIDGNVTHLVASSKAWKSYIPMVLVSSTKP</sequence>
<comment type="caution">
    <text evidence="2">The sequence shown here is derived from an EMBL/GenBank/DDBJ whole genome shotgun (WGS) entry which is preliminary data.</text>
</comment>
<dbReference type="EMBL" id="JAVRRD010000040">
    <property type="protein sequence ID" value="KAK5045095.1"/>
    <property type="molecule type" value="Genomic_DNA"/>
</dbReference>
<dbReference type="SUPFAM" id="SSF52113">
    <property type="entry name" value="BRCT domain"/>
    <property type="match status" value="1"/>
</dbReference>
<evidence type="ECO:0000313" key="3">
    <source>
        <dbReference type="Proteomes" id="UP001358417"/>
    </source>
</evidence>
<dbReference type="GeneID" id="89978401"/>
<dbReference type="InterPro" id="IPR001357">
    <property type="entry name" value="BRCT_dom"/>
</dbReference>
<dbReference type="AlphaFoldDB" id="A0AAV9MUF1"/>
<feature type="domain" description="BRCT" evidence="1">
    <location>
        <begin position="1"/>
        <end position="56"/>
    </location>
</feature>
<evidence type="ECO:0000259" key="1">
    <source>
        <dbReference type="PROSITE" id="PS50172"/>
    </source>
</evidence>
<dbReference type="Pfam" id="PF12738">
    <property type="entry name" value="PTCB-BRCT"/>
    <property type="match status" value="1"/>
</dbReference>
<name>A0AAV9MUF1_9EURO</name>
<proteinExistence type="predicted"/>
<dbReference type="PROSITE" id="PS50172">
    <property type="entry name" value="BRCT"/>
    <property type="match status" value="1"/>
</dbReference>
<dbReference type="Proteomes" id="UP001358417">
    <property type="component" value="Unassembled WGS sequence"/>
</dbReference>